<evidence type="ECO:0000256" key="6">
    <source>
        <dbReference type="SAM" id="Phobius"/>
    </source>
</evidence>
<evidence type="ECO:0000256" key="2">
    <source>
        <dbReference type="ARBA" id="ARBA00022448"/>
    </source>
</evidence>
<dbReference type="OrthoDB" id="6057322at2"/>
<evidence type="ECO:0000256" key="4">
    <source>
        <dbReference type="ARBA" id="ARBA00022989"/>
    </source>
</evidence>
<feature type="transmembrane region" description="Helical" evidence="6">
    <location>
        <begin position="367"/>
        <end position="389"/>
    </location>
</feature>
<dbReference type="InterPro" id="IPR011701">
    <property type="entry name" value="MFS"/>
</dbReference>
<dbReference type="SUPFAM" id="SSF103473">
    <property type="entry name" value="MFS general substrate transporter"/>
    <property type="match status" value="1"/>
</dbReference>
<evidence type="ECO:0000259" key="7">
    <source>
        <dbReference type="PROSITE" id="PS50850"/>
    </source>
</evidence>
<protein>
    <submittedName>
        <fullName evidence="8">Predicted arabinose efflux permease, MFS family</fullName>
    </submittedName>
</protein>
<evidence type="ECO:0000256" key="5">
    <source>
        <dbReference type="ARBA" id="ARBA00023136"/>
    </source>
</evidence>
<keyword evidence="4 6" id="KW-1133">Transmembrane helix</keyword>
<feature type="transmembrane region" description="Helical" evidence="6">
    <location>
        <begin position="271"/>
        <end position="288"/>
    </location>
</feature>
<gene>
    <name evidence="8" type="ORF">SAMN05444168_3780</name>
</gene>
<name>A0A1N6HYR5_9BURK</name>
<dbReference type="PROSITE" id="PS50850">
    <property type="entry name" value="MFS"/>
    <property type="match status" value="1"/>
</dbReference>
<dbReference type="EMBL" id="FSRM01000001">
    <property type="protein sequence ID" value="SIO24978.1"/>
    <property type="molecule type" value="Genomic_DNA"/>
</dbReference>
<dbReference type="AlphaFoldDB" id="A0A1N6HYR5"/>
<accession>A0A1N6HYR5</accession>
<evidence type="ECO:0000313" key="8">
    <source>
        <dbReference type="EMBL" id="SIO24978.1"/>
    </source>
</evidence>
<sequence length="461" mass="49075">MINPNAYPTPRRAWLTVFILLLAYVLSFMDRQIVYLLVAPIRRDMVLTDTKISLLMGLSFAIFYAIAGIPLGRVVDTKSRRGLIFCGVLFWSLMTASCGLAKVYWQLLLMRVGTGAGEATLSPAAYSILADSFPPQKRATAISVYGIGVYIGIGMAYLLGGAIITWANARGDVILPLLGHIKPWQVIFLVLGALGILFALPLLAIKEPTRKGAGAGVVVPLKDVGRYIVGIRKAVLSHNLGFGCLVFAASGVGAWTPTFLLRDHGMTLGKVGLYVGSISIVAGSLGVMSGGRLADYLARRGFRDSNMRVGLLGGVLTALGGVGYLIDNLTLLWIFMFVYTFAAAMPNGVAAAAIQEIMPNSMRGQTSAIYLLAVTLIGLGLGPTAVALVTDYVFRDDMAVRNSIVWVGSIASGLGALLIWSGLKPYAQARQTLEDWGAQHGNSDGLIPAPHEGTTLQRASL</sequence>
<evidence type="ECO:0000256" key="3">
    <source>
        <dbReference type="ARBA" id="ARBA00022692"/>
    </source>
</evidence>
<dbReference type="Pfam" id="PF07690">
    <property type="entry name" value="MFS_1"/>
    <property type="match status" value="1"/>
</dbReference>
<keyword evidence="5 6" id="KW-0472">Membrane</keyword>
<reference evidence="8 9" key="1">
    <citation type="submission" date="2016-11" db="EMBL/GenBank/DDBJ databases">
        <authorList>
            <person name="Jaros S."/>
            <person name="Januszkiewicz K."/>
            <person name="Wedrychowicz H."/>
        </authorList>
    </citation>
    <scope>NUCLEOTIDE SEQUENCE [LARGE SCALE GENOMIC DNA]</scope>
    <source>
        <strain evidence="8 9">GAS86</strain>
    </source>
</reference>
<dbReference type="PANTHER" id="PTHR23505">
    <property type="entry name" value="SPINSTER"/>
    <property type="match status" value="1"/>
</dbReference>
<organism evidence="8 9">
    <name type="scientific">Paraburkholderia phenazinium</name>
    <dbReference type="NCBI Taxonomy" id="60549"/>
    <lineage>
        <taxon>Bacteria</taxon>
        <taxon>Pseudomonadati</taxon>
        <taxon>Pseudomonadota</taxon>
        <taxon>Betaproteobacteria</taxon>
        <taxon>Burkholderiales</taxon>
        <taxon>Burkholderiaceae</taxon>
        <taxon>Paraburkholderia</taxon>
    </lineage>
</organism>
<proteinExistence type="predicted"/>
<dbReference type="RefSeq" id="WP_074265605.1">
    <property type="nucleotide sequence ID" value="NZ_FSRM01000001.1"/>
</dbReference>
<dbReference type="Proteomes" id="UP000184693">
    <property type="component" value="Unassembled WGS sequence"/>
</dbReference>
<feature type="transmembrane region" description="Helical" evidence="6">
    <location>
        <begin position="240"/>
        <end position="259"/>
    </location>
</feature>
<comment type="subcellular location">
    <subcellularLocation>
        <location evidence="1">Membrane</location>
        <topology evidence="1">Multi-pass membrane protein</topology>
    </subcellularLocation>
</comment>
<dbReference type="Gene3D" id="1.20.1250.20">
    <property type="entry name" value="MFS general substrate transporter like domains"/>
    <property type="match status" value="2"/>
</dbReference>
<feature type="transmembrane region" description="Helical" evidence="6">
    <location>
        <begin position="12"/>
        <end position="29"/>
    </location>
</feature>
<keyword evidence="2" id="KW-0813">Transport</keyword>
<feature type="transmembrane region" description="Helical" evidence="6">
    <location>
        <begin position="404"/>
        <end position="423"/>
    </location>
</feature>
<dbReference type="InterPro" id="IPR020846">
    <property type="entry name" value="MFS_dom"/>
</dbReference>
<keyword evidence="3 6" id="KW-0812">Transmembrane</keyword>
<feature type="transmembrane region" description="Helical" evidence="6">
    <location>
        <begin position="309"/>
        <end position="326"/>
    </location>
</feature>
<evidence type="ECO:0000313" key="9">
    <source>
        <dbReference type="Proteomes" id="UP000184693"/>
    </source>
</evidence>
<evidence type="ECO:0000256" key="1">
    <source>
        <dbReference type="ARBA" id="ARBA00004141"/>
    </source>
</evidence>
<feature type="transmembrane region" description="Helical" evidence="6">
    <location>
        <begin position="332"/>
        <end position="355"/>
    </location>
</feature>
<dbReference type="InterPro" id="IPR036259">
    <property type="entry name" value="MFS_trans_sf"/>
</dbReference>
<dbReference type="GO" id="GO:0022857">
    <property type="term" value="F:transmembrane transporter activity"/>
    <property type="evidence" value="ECO:0007669"/>
    <property type="project" value="InterPro"/>
</dbReference>
<feature type="transmembrane region" description="Helical" evidence="6">
    <location>
        <begin position="142"/>
        <end position="166"/>
    </location>
</feature>
<dbReference type="GO" id="GO:0016020">
    <property type="term" value="C:membrane"/>
    <property type="evidence" value="ECO:0007669"/>
    <property type="project" value="UniProtKB-SubCell"/>
</dbReference>
<feature type="transmembrane region" description="Helical" evidence="6">
    <location>
        <begin position="186"/>
        <end position="205"/>
    </location>
</feature>
<dbReference type="CDD" id="cd17328">
    <property type="entry name" value="MFS_spinster_like"/>
    <property type="match status" value="1"/>
</dbReference>
<feature type="transmembrane region" description="Helical" evidence="6">
    <location>
        <begin position="82"/>
        <end position="105"/>
    </location>
</feature>
<feature type="transmembrane region" description="Helical" evidence="6">
    <location>
        <begin position="50"/>
        <end position="70"/>
    </location>
</feature>
<feature type="domain" description="Major facilitator superfamily (MFS) profile" evidence="7">
    <location>
        <begin position="16"/>
        <end position="427"/>
    </location>
</feature>
<dbReference type="PANTHER" id="PTHR23505:SF79">
    <property type="entry name" value="PROTEIN SPINSTER"/>
    <property type="match status" value="1"/>
</dbReference>
<dbReference type="InterPro" id="IPR044770">
    <property type="entry name" value="MFS_spinster-like"/>
</dbReference>